<dbReference type="KEGG" id="ago:AGOS_AER072W"/>
<dbReference type="eggNOG" id="ENOG502S0BA">
    <property type="taxonomic scope" value="Eukaryota"/>
</dbReference>
<dbReference type="Proteomes" id="UP000000591">
    <property type="component" value="Chromosome V"/>
</dbReference>
<evidence type="ECO:0000313" key="2">
    <source>
        <dbReference type="EMBL" id="AAS52756.2"/>
    </source>
</evidence>
<keyword evidence="1" id="KW-0472">Membrane</keyword>
<accession>Q757E1</accession>
<dbReference type="RefSeq" id="NP_984932.2">
    <property type="nucleotide sequence ID" value="NM_210286.2"/>
</dbReference>
<protein>
    <submittedName>
        <fullName evidence="2">AER072Wp</fullName>
    </submittedName>
</protein>
<keyword evidence="3" id="KW-1185">Reference proteome</keyword>
<dbReference type="AlphaFoldDB" id="Q757E1"/>
<dbReference type="STRING" id="284811.Q757E1"/>
<gene>
    <name evidence="2" type="ORF">AGOS_AER072W</name>
</gene>
<dbReference type="InParanoid" id="Q757E1"/>
<organism evidence="2 3">
    <name type="scientific">Eremothecium gossypii (strain ATCC 10895 / CBS 109.51 / FGSC 9923 / NRRL Y-1056)</name>
    <name type="common">Yeast</name>
    <name type="synonym">Ashbya gossypii</name>
    <dbReference type="NCBI Taxonomy" id="284811"/>
    <lineage>
        <taxon>Eukaryota</taxon>
        <taxon>Fungi</taxon>
        <taxon>Dikarya</taxon>
        <taxon>Ascomycota</taxon>
        <taxon>Saccharomycotina</taxon>
        <taxon>Saccharomycetes</taxon>
        <taxon>Saccharomycetales</taxon>
        <taxon>Saccharomycetaceae</taxon>
        <taxon>Eremothecium</taxon>
    </lineage>
</organism>
<keyword evidence="1" id="KW-1133">Transmembrane helix</keyword>
<proteinExistence type="predicted"/>
<sequence>MQINVLWPLQWVPWATYAAVILWVQVVVILPLATVLWQDFYSQLLPSESHFERQLRPVKAPASAAGSVNYMWSMELWRQTVSPQDVTSTPPSAGHEQLAVQSGIPYLLVIDLQLYCFDQEPIHVVTVEVAAHTEYFTVTCFPSVEHAMRSPWTAQPLATRIQHEFENRLQLPDILLSADTRMVNVTIQSTARLRFGHRSAYSLSMQVGGIRYAMLHWYRTCHILGTTLFVGVISAWFYISFSIAFMVIGFLRGAGAKNTKS</sequence>
<evidence type="ECO:0000256" key="1">
    <source>
        <dbReference type="SAM" id="Phobius"/>
    </source>
</evidence>
<name>Q757E1_EREGS</name>
<dbReference type="HOGENOM" id="CLU_061225_0_0_1"/>
<reference evidence="3" key="2">
    <citation type="journal article" date="2013" name="G3 (Bethesda)">
        <title>Genomes of Ashbya fungi isolated from insects reveal four mating-type loci, numerous translocations, lack of transposons, and distinct gene duplications.</title>
        <authorList>
            <person name="Dietrich F.S."/>
            <person name="Voegeli S."/>
            <person name="Kuo S."/>
            <person name="Philippsen P."/>
        </authorList>
    </citation>
    <scope>GENOME REANNOTATION</scope>
    <source>
        <strain evidence="3">ATCC 10895 / CBS 109.51 / FGSC 9923 / NRRL Y-1056</strain>
    </source>
</reference>
<dbReference type="GeneID" id="4621135"/>
<dbReference type="EMBL" id="AE016818">
    <property type="protein sequence ID" value="AAS52756.2"/>
    <property type="molecule type" value="Genomic_DNA"/>
</dbReference>
<dbReference type="OrthoDB" id="4053690at2759"/>
<feature type="transmembrane region" description="Helical" evidence="1">
    <location>
        <begin position="14"/>
        <end position="37"/>
    </location>
</feature>
<reference evidence="2 3" key="1">
    <citation type="journal article" date="2004" name="Science">
        <title>The Ashbya gossypii genome as a tool for mapping the ancient Saccharomyces cerevisiae genome.</title>
        <authorList>
            <person name="Dietrich F.S."/>
            <person name="Voegeli S."/>
            <person name="Brachat S."/>
            <person name="Lerch A."/>
            <person name="Gates K."/>
            <person name="Steiner S."/>
            <person name="Mohr C."/>
            <person name="Pohlmann R."/>
            <person name="Luedi P."/>
            <person name="Choi S."/>
            <person name="Wing R.A."/>
            <person name="Flavier A."/>
            <person name="Gaffney T.D."/>
            <person name="Philippsen P."/>
        </authorList>
    </citation>
    <scope>NUCLEOTIDE SEQUENCE [LARGE SCALE GENOMIC DNA]</scope>
    <source>
        <strain evidence="3">ATCC 10895 / CBS 109.51 / FGSC 9923 / NRRL Y-1056</strain>
    </source>
</reference>
<feature type="transmembrane region" description="Helical" evidence="1">
    <location>
        <begin position="224"/>
        <end position="251"/>
    </location>
</feature>
<keyword evidence="1" id="KW-0812">Transmembrane</keyword>
<dbReference type="OMA" id="FLQWSSY"/>
<evidence type="ECO:0000313" key="3">
    <source>
        <dbReference type="Proteomes" id="UP000000591"/>
    </source>
</evidence>